<organism evidence="4 5">
    <name type="scientific">Chloropicon roscoffensis</name>
    <dbReference type="NCBI Taxonomy" id="1461544"/>
    <lineage>
        <taxon>Eukaryota</taxon>
        <taxon>Viridiplantae</taxon>
        <taxon>Chlorophyta</taxon>
        <taxon>Chloropicophyceae</taxon>
        <taxon>Chloropicales</taxon>
        <taxon>Chloropicaceae</taxon>
        <taxon>Chloropicon</taxon>
    </lineage>
</organism>
<dbReference type="PANTHER" id="PTHR46738">
    <property type="entry name" value="UBIQUITIN-ASSOCIATED DOMAIN-CONTAINING PROTEIN 1"/>
    <property type="match status" value="1"/>
</dbReference>
<evidence type="ECO:0000313" key="5">
    <source>
        <dbReference type="Proteomes" id="UP001472866"/>
    </source>
</evidence>
<dbReference type="InterPro" id="IPR000626">
    <property type="entry name" value="Ubiquitin-like_dom"/>
</dbReference>
<dbReference type="PANTHER" id="PTHR46738:SF1">
    <property type="entry name" value="UBIQUITIN-ASSOCIATED DOMAIN-CONTAINING PROTEIN 1"/>
    <property type="match status" value="1"/>
</dbReference>
<reference evidence="4 5" key="1">
    <citation type="submission" date="2024-03" db="EMBL/GenBank/DDBJ databases">
        <title>Complete genome sequence of the green alga Chloropicon roscoffensis RCC1871.</title>
        <authorList>
            <person name="Lemieux C."/>
            <person name="Pombert J.-F."/>
            <person name="Otis C."/>
            <person name="Turmel M."/>
        </authorList>
    </citation>
    <scope>NUCLEOTIDE SEQUENCE [LARGE SCALE GENOMIC DNA]</scope>
    <source>
        <strain evidence="4 5">RCC1871</strain>
    </source>
</reference>
<protein>
    <submittedName>
        <fullName evidence="4">Ubiquitin-associated domain-containing protein</fullName>
    </submittedName>
</protein>
<dbReference type="GO" id="GO:0031593">
    <property type="term" value="F:polyubiquitin modification-dependent protein binding"/>
    <property type="evidence" value="ECO:0007669"/>
    <property type="project" value="UniProtKB-ARBA"/>
</dbReference>
<dbReference type="SMART" id="SM00213">
    <property type="entry name" value="UBQ"/>
    <property type="match status" value="1"/>
</dbReference>
<dbReference type="Gene3D" id="3.10.20.90">
    <property type="entry name" value="Phosphatidylinositol 3-kinase Catalytic Subunit, Chain A, domain 1"/>
    <property type="match status" value="1"/>
</dbReference>
<dbReference type="Gene3D" id="1.10.8.10">
    <property type="entry name" value="DNA helicase RuvA subunit, C-terminal domain"/>
    <property type="match status" value="2"/>
</dbReference>
<dbReference type="SMART" id="SM00165">
    <property type="entry name" value="UBA"/>
    <property type="match status" value="2"/>
</dbReference>
<feature type="domain" description="UBA" evidence="2">
    <location>
        <begin position="212"/>
        <end position="259"/>
    </location>
</feature>
<feature type="region of interest" description="Disordered" evidence="1">
    <location>
        <begin position="166"/>
        <end position="198"/>
    </location>
</feature>
<evidence type="ECO:0000256" key="1">
    <source>
        <dbReference type="SAM" id="MobiDB-lite"/>
    </source>
</evidence>
<feature type="domain" description="Ubiquitin-like" evidence="3">
    <location>
        <begin position="23"/>
        <end position="100"/>
    </location>
</feature>
<feature type="compositionally biased region" description="Polar residues" evidence="1">
    <location>
        <begin position="449"/>
        <end position="465"/>
    </location>
</feature>
<dbReference type="Pfam" id="PF22562">
    <property type="entry name" value="UBA_7"/>
    <property type="match status" value="2"/>
</dbReference>
<feature type="region of interest" description="Disordered" evidence="1">
    <location>
        <begin position="106"/>
        <end position="147"/>
    </location>
</feature>
<feature type="region of interest" description="Disordered" evidence="1">
    <location>
        <begin position="348"/>
        <end position="376"/>
    </location>
</feature>
<dbReference type="PROSITE" id="PS50030">
    <property type="entry name" value="UBA"/>
    <property type="match status" value="2"/>
</dbReference>
<feature type="region of interest" description="Disordered" evidence="1">
    <location>
        <begin position="449"/>
        <end position="482"/>
    </location>
</feature>
<feature type="compositionally biased region" description="Basic and acidic residues" evidence="1">
    <location>
        <begin position="472"/>
        <end position="482"/>
    </location>
</feature>
<feature type="compositionally biased region" description="Basic and acidic residues" evidence="1">
    <location>
        <begin position="117"/>
        <end position="132"/>
    </location>
</feature>
<dbReference type="InterPro" id="IPR015940">
    <property type="entry name" value="UBA"/>
</dbReference>
<dbReference type="CDD" id="cd14294">
    <property type="entry name" value="UBA1_UBP5_like"/>
    <property type="match status" value="1"/>
</dbReference>
<evidence type="ECO:0000259" key="2">
    <source>
        <dbReference type="PROSITE" id="PS50030"/>
    </source>
</evidence>
<feature type="region of interest" description="Disordered" evidence="1">
    <location>
        <begin position="1"/>
        <end position="23"/>
    </location>
</feature>
<evidence type="ECO:0000259" key="3">
    <source>
        <dbReference type="PROSITE" id="PS50053"/>
    </source>
</evidence>
<name>A0AAX4P8A9_9CHLO</name>
<dbReference type="SUPFAM" id="SSF54236">
    <property type="entry name" value="Ubiquitin-like"/>
    <property type="match status" value="1"/>
</dbReference>
<sequence length="482" mass="52694">MALDGGTTAASSGPAPERADSPLSLTLVTLKGDHKLDPVPRDASVDSLRSIVHSVSEVFNLGCPSPERQRVVYKGREIKSCTLEEAGVSDGSSFVVVERRDLVRTSRPDLEGGPSKETIDENTTRLAEEKGNVTRSSGRGGGGFDRSALTSINDIQQLLNAITTEDGGLGDDPLWDDPRLGNLVGDRAESDGDAGEDDGEVDALLLEEREAAGDEQVPEANPARLNQLVEMGFSETLARKALIMRHNNLDAAMDWILEHQDDPDAEVPLTEAQLRRIAISRRRQRRNRRRFRRSWPRQVAGGVDPDPNLVTQLREMGFSENLSRYALQTFNNNMELACQWLLASADDFESDTDNSSQNSDGSNDEGAQPSGLEFQGSSGQFMQSLQELGGTLQDSRIRLRTLGLSSNPTAQQERLMHAFQAMIENPREARSYLTDPEIGPILLQVQRAQRVSSGITPTPEMNSESGDGGAQEDSRNADEPEE</sequence>
<feature type="domain" description="UBA" evidence="2">
    <location>
        <begin position="304"/>
        <end position="344"/>
    </location>
</feature>
<dbReference type="InterPro" id="IPR029071">
    <property type="entry name" value="Ubiquitin-like_domsf"/>
</dbReference>
<dbReference type="InterPro" id="IPR009060">
    <property type="entry name" value="UBA-like_sf"/>
</dbReference>
<dbReference type="EMBL" id="CP151505">
    <property type="protein sequence ID" value="WZN62101.1"/>
    <property type="molecule type" value="Genomic_DNA"/>
</dbReference>
<keyword evidence="5" id="KW-1185">Reference proteome</keyword>
<dbReference type="SUPFAM" id="SSF46934">
    <property type="entry name" value="UBA-like"/>
    <property type="match status" value="2"/>
</dbReference>
<accession>A0AAX4P8A9</accession>
<proteinExistence type="predicted"/>
<dbReference type="CDD" id="cd17039">
    <property type="entry name" value="Ubl_ubiquitin_like"/>
    <property type="match status" value="1"/>
</dbReference>
<gene>
    <name evidence="4" type="ORF">HKI87_05g36370</name>
</gene>
<dbReference type="InterPro" id="IPR052476">
    <property type="entry name" value="UBAC1"/>
</dbReference>
<dbReference type="GO" id="GO:0000151">
    <property type="term" value="C:ubiquitin ligase complex"/>
    <property type="evidence" value="ECO:0007669"/>
    <property type="project" value="TreeGrafter"/>
</dbReference>
<dbReference type="AlphaFoldDB" id="A0AAX4P8A9"/>
<dbReference type="Proteomes" id="UP001472866">
    <property type="component" value="Chromosome 05"/>
</dbReference>
<dbReference type="PROSITE" id="PS50053">
    <property type="entry name" value="UBIQUITIN_2"/>
    <property type="match status" value="1"/>
</dbReference>
<evidence type="ECO:0000313" key="4">
    <source>
        <dbReference type="EMBL" id="WZN62101.1"/>
    </source>
</evidence>